<dbReference type="RefSeq" id="WP_106136905.1">
    <property type="nucleotide sequence ID" value="NZ_PVTE01000004.1"/>
</dbReference>
<dbReference type="OrthoDB" id="938897at2"/>
<dbReference type="Proteomes" id="UP000238375">
    <property type="component" value="Unassembled WGS sequence"/>
</dbReference>
<dbReference type="GO" id="GO:0016787">
    <property type="term" value="F:hydrolase activity"/>
    <property type="evidence" value="ECO:0007669"/>
    <property type="project" value="InterPro"/>
</dbReference>
<dbReference type="AlphaFoldDB" id="A0A2T0TBJ9"/>
<protein>
    <recommendedName>
        <fullName evidence="1">PA14 domain-containing protein</fullName>
    </recommendedName>
</protein>
<comment type="caution">
    <text evidence="2">The sequence shown here is derived from an EMBL/GenBank/DDBJ whole genome shotgun (WGS) entry which is preliminary data.</text>
</comment>
<dbReference type="PROSITE" id="PS51820">
    <property type="entry name" value="PA14"/>
    <property type="match status" value="1"/>
</dbReference>
<keyword evidence="3" id="KW-1185">Reference proteome</keyword>
<proteinExistence type="predicted"/>
<dbReference type="Pfam" id="PF06439">
    <property type="entry name" value="3keto-disac_hyd"/>
    <property type="match status" value="1"/>
</dbReference>
<sequence length="584" mass="63148">MHIPSNLISRLLLAGLIVTGTLARSQSTDESLTRVMPDQVSGKPANWKTAGNVRIGLESGSKSESGNTVLVGTPGQPITLLTGSKDVHLLMDVMLSPGADANLTVSGATIRLADNWGQSTINSQTTGAVLTPRAELPSRSVGKAPGLWQRIDLSLEAGKNPAVLAQLKINGVLVQENVVLPGLPASAAGSVMLDVKAGTVAVRNIGYQLISERQVARLSNLRYQFYEAKTETTEPAAIKNLKLFKEDTLNALTYEIAYGQPRWHAILYTGNLIVDKTGTYTLTLQHGGFGSLEIDQKPVLANSRMDLGELKSTRLNLTAGAHPFTLFFGRSWPRPGFGLFIAAPDTKPQALHTASSLPEPDPVGAINVAVQNEPVLIRSFIQLPDENRKRTHCLSVGTPSGLNYTVDLNQNALVQVWKGAFADATQMWYERGEPQLLEPLGAPIRTAPQPLVAQLSNAQQAWPDSLSDTDLRYGGYKLDQQGNPTMRYTYRGTAITDALIPNADGKSLNRTVTVNNAGNEPLYCRLASGKAIDEVGKGLYAIDDHSYYVRLDPKQKVSVRTVNGKQELVMPLKGAQTINYALIW</sequence>
<dbReference type="Gene3D" id="2.60.120.560">
    <property type="entry name" value="Exo-inulinase, domain 1"/>
    <property type="match status" value="1"/>
</dbReference>
<accession>A0A2T0TBJ9</accession>
<evidence type="ECO:0000313" key="2">
    <source>
        <dbReference type="EMBL" id="PRY43042.1"/>
    </source>
</evidence>
<dbReference type="SUPFAM" id="SSF56988">
    <property type="entry name" value="Anthrax protective antigen"/>
    <property type="match status" value="1"/>
</dbReference>
<reference evidence="2 3" key="1">
    <citation type="submission" date="2018-03" db="EMBL/GenBank/DDBJ databases">
        <title>Genomic Encyclopedia of Archaeal and Bacterial Type Strains, Phase II (KMG-II): from individual species to whole genera.</title>
        <authorList>
            <person name="Goeker M."/>
        </authorList>
    </citation>
    <scope>NUCLEOTIDE SEQUENCE [LARGE SCALE GENOMIC DNA]</scope>
    <source>
        <strain evidence="2 3">DSM 28354</strain>
    </source>
</reference>
<gene>
    <name evidence="2" type="ORF">CLV58_104173</name>
</gene>
<evidence type="ECO:0000313" key="3">
    <source>
        <dbReference type="Proteomes" id="UP000238375"/>
    </source>
</evidence>
<name>A0A2T0TBJ9_9BACT</name>
<dbReference type="Gene3D" id="2.60.120.380">
    <property type="match status" value="1"/>
</dbReference>
<feature type="domain" description="PA14" evidence="1">
    <location>
        <begin position="216"/>
        <end position="355"/>
    </location>
</feature>
<organism evidence="2 3">
    <name type="scientific">Spirosoma oryzae</name>
    <dbReference type="NCBI Taxonomy" id="1469603"/>
    <lineage>
        <taxon>Bacteria</taxon>
        <taxon>Pseudomonadati</taxon>
        <taxon>Bacteroidota</taxon>
        <taxon>Cytophagia</taxon>
        <taxon>Cytophagales</taxon>
        <taxon>Cytophagaceae</taxon>
        <taxon>Spirosoma</taxon>
    </lineage>
</organism>
<dbReference type="InterPro" id="IPR010496">
    <property type="entry name" value="AL/BT2_dom"/>
</dbReference>
<dbReference type="EMBL" id="PVTE01000004">
    <property type="protein sequence ID" value="PRY43042.1"/>
    <property type="molecule type" value="Genomic_DNA"/>
</dbReference>
<evidence type="ECO:0000259" key="1">
    <source>
        <dbReference type="PROSITE" id="PS51820"/>
    </source>
</evidence>
<dbReference type="InterPro" id="IPR037524">
    <property type="entry name" value="PA14/GLEYA"/>
</dbReference>